<name>A0AAV4RIW7_CAEEX</name>
<protein>
    <submittedName>
        <fullName evidence="1">Uncharacterized protein</fullName>
    </submittedName>
</protein>
<gene>
    <name evidence="1" type="ORF">CEXT_393871</name>
</gene>
<accession>A0AAV4RIW7</accession>
<sequence>MISTSTALCQKIEIPNQNYSKKITNPAMLQETKTSKKNCSPEMHPKPFLNPWFQSARRPPLKFDGGEQFFYIPVPASSSTVKCDHDSICPASLGSDLKKPAPVVLKRGSTLQLLASLVYVMIRELLSGTGDDE</sequence>
<keyword evidence="2" id="KW-1185">Reference proteome</keyword>
<dbReference type="AlphaFoldDB" id="A0AAV4RIW7"/>
<organism evidence="1 2">
    <name type="scientific">Caerostris extrusa</name>
    <name type="common">Bark spider</name>
    <name type="synonym">Caerostris bankana</name>
    <dbReference type="NCBI Taxonomy" id="172846"/>
    <lineage>
        <taxon>Eukaryota</taxon>
        <taxon>Metazoa</taxon>
        <taxon>Ecdysozoa</taxon>
        <taxon>Arthropoda</taxon>
        <taxon>Chelicerata</taxon>
        <taxon>Arachnida</taxon>
        <taxon>Araneae</taxon>
        <taxon>Araneomorphae</taxon>
        <taxon>Entelegynae</taxon>
        <taxon>Araneoidea</taxon>
        <taxon>Araneidae</taxon>
        <taxon>Caerostris</taxon>
    </lineage>
</organism>
<proteinExistence type="predicted"/>
<evidence type="ECO:0000313" key="1">
    <source>
        <dbReference type="EMBL" id="GIY20866.1"/>
    </source>
</evidence>
<dbReference type="Proteomes" id="UP001054945">
    <property type="component" value="Unassembled WGS sequence"/>
</dbReference>
<dbReference type="EMBL" id="BPLR01007942">
    <property type="protein sequence ID" value="GIY20866.1"/>
    <property type="molecule type" value="Genomic_DNA"/>
</dbReference>
<evidence type="ECO:0000313" key="2">
    <source>
        <dbReference type="Proteomes" id="UP001054945"/>
    </source>
</evidence>
<reference evidence="1 2" key="1">
    <citation type="submission" date="2021-06" db="EMBL/GenBank/DDBJ databases">
        <title>Caerostris extrusa draft genome.</title>
        <authorList>
            <person name="Kono N."/>
            <person name="Arakawa K."/>
        </authorList>
    </citation>
    <scope>NUCLEOTIDE SEQUENCE [LARGE SCALE GENOMIC DNA]</scope>
</reference>
<comment type="caution">
    <text evidence="1">The sequence shown here is derived from an EMBL/GenBank/DDBJ whole genome shotgun (WGS) entry which is preliminary data.</text>
</comment>